<dbReference type="GO" id="GO:0043952">
    <property type="term" value="P:protein transport by the Sec complex"/>
    <property type="evidence" value="ECO:0007669"/>
    <property type="project" value="TreeGrafter"/>
</dbReference>
<dbReference type="EC" id="7.4.2.8" evidence="12"/>
<evidence type="ECO:0000256" key="10">
    <source>
        <dbReference type="ARBA" id="ARBA00023010"/>
    </source>
</evidence>
<dbReference type="InterPro" id="IPR000185">
    <property type="entry name" value="SecA"/>
</dbReference>
<dbReference type="Pfam" id="PF07517">
    <property type="entry name" value="SecA_DEAD"/>
    <property type="match status" value="1"/>
</dbReference>
<comment type="similarity">
    <text evidence="2 12 13">Belongs to the SecA family.</text>
</comment>
<feature type="compositionally biased region" description="Low complexity" evidence="14">
    <location>
        <begin position="891"/>
        <end position="906"/>
    </location>
</feature>
<dbReference type="SUPFAM" id="SSF81886">
    <property type="entry name" value="Helical scaffold and wing domains of SecA"/>
    <property type="match status" value="1"/>
</dbReference>
<evidence type="ECO:0000256" key="7">
    <source>
        <dbReference type="ARBA" id="ARBA00022840"/>
    </source>
</evidence>
<proteinExistence type="inferred from homology"/>
<evidence type="ECO:0000256" key="11">
    <source>
        <dbReference type="ARBA" id="ARBA00023136"/>
    </source>
</evidence>
<dbReference type="GO" id="GO:0005886">
    <property type="term" value="C:plasma membrane"/>
    <property type="evidence" value="ECO:0007669"/>
    <property type="project" value="UniProtKB-SubCell"/>
</dbReference>
<evidence type="ECO:0000256" key="5">
    <source>
        <dbReference type="ARBA" id="ARBA00022490"/>
    </source>
</evidence>
<feature type="domain" description="Helicase C-terminal" evidence="16">
    <location>
        <begin position="464"/>
        <end position="634"/>
    </location>
</feature>
<comment type="catalytic activity">
    <reaction evidence="12">
        <text>ATP + H2O + cellular proteinSide 1 = ADP + phosphate + cellular proteinSide 2.</text>
        <dbReference type="EC" id="7.4.2.8"/>
    </reaction>
</comment>
<dbReference type="GO" id="GO:0006605">
    <property type="term" value="P:protein targeting"/>
    <property type="evidence" value="ECO:0007669"/>
    <property type="project" value="UniProtKB-UniRule"/>
</dbReference>
<dbReference type="PROSITE" id="PS01312">
    <property type="entry name" value="SECA"/>
    <property type="match status" value="1"/>
</dbReference>
<dbReference type="InterPro" id="IPR036266">
    <property type="entry name" value="SecA_Wing/Scaffold_sf"/>
</dbReference>
<dbReference type="Proteomes" id="UP000176988">
    <property type="component" value="Unassembled WGS sequence"/>
</dbReference>
<evidence type="ECO:0000256" key="13">
    <source>
        <dbReference type="RuleBase" id="RU003874"/>
    </source>
</evidence>
<dbReference type="InterPro" id="IPR014001">
    <property type="entry name" value="Helicase_ATP-bd"/>
</dbReference>
<dbReference type="GO" id="GO:0005524">
    <property type="term" value="F:ATP binding"/>
    <property type="evidence" value="ECO:0007669"/>
    <property type="project" value="UniProtKB-UniRule"/>
</dbReference>
<dbReference type="PANTHER" id="PTHR30612:SF0">
    <property type="entry name" value="CHLOROPLAST PROTEIN-TRANSPORTING ATPASE"/>
    <property type="match status" value="1"/>
</dbReference>
<organism evidence="18 19">
    <name type="scientific">Candidatus Uhrbacteria bacterium RIFOXYC2_FULL_47_19</name>
    <dbReference type="NCBI Taxonomy" id="1802424"/>
    <lineage>
        <taxon>Bacteria</taxon>
        <taxon>Candidatus Uhriibacteriota</taxon>
    </lineage>
</organism>
<dbReference type="InterPro" id="IPR044722">
    <property type="entry name" value="SecA_SF2_C"/>
</dbReference>
<evidence type="ECO:0000313" key="18">
    <source>
        <dbReference type="EMBL" id="OGM01012.1"/>
    </source>
</evidence>
<evidence type="ECO:0000256" key="4">
    <source>
        <dbReference type="ARBA" id="ARBA00022475"/>
    </source>
</evidence>
<dbReference type="FunFam" id="3.40.50.300:FF:000429">
    <property type="entry name" value="Preprotein translocase subunit SecA"/>
    <property type="match status" value="1"/>
</dbReference>
<dbReference type="InterPro" id="IPR014018">
    <property type="entry name" value="SecA_motor_DEAD"/>
</dbReference>
<dbReference type="InterPro" id="IPR020937">
    <property type="entry name" value="SecA_CS"/>
</dbReference>
<evidence type="ECO:0000256" key="3">
    <source>
        <dbReference type="ARBA" id="ARBA00022448"/>
    </source>
</evidence>
<dbReference type="NCBIfam" id="TIGR00963">
    <property type="entry name" value="secA"/>
    <property type="match status" value="1"/>
</dbReference>
<feature type="binding site" evidence="12">
    <location>
        <begin position="103"/>
        <end position="107"/>
    </location>
    <ligand>
        <name>ATP</name>
        <dbReference type="ChEBI" id="CHEBI:30616"/>
    </ligand>
</feature>
<comment type="subunit">
    <text evidence="12">Monomer and homodimer. Part of the essential Sec protein translocation apparatus which comprises SecA, SecYEG and auxiliary proteins SecDF. Other proteins may also be involved.</text>
</comment>
<feature type="compositionally biased region" description="Basic residues" evidence="14">
    <location>
        <begin position="927"/>
        <end position="936"/>
    </location>
</feature>
<dbReference type="PROSITE" id="PS51192">
    <property type="entry name" value="HELICASE_ATP_BIND_1"/>
    <property type="match status" value="1"/>
</dbReference>
<evidence type="ECO:0000259" key="15">
    <source>
        <dbReference type="PROSITE" id="PS51192"/>
    </source>
</evidence>
<evidence type="ECO:0000313" key="19">
    <source>
        <dbReference type="Proteomes" id="UP000176988"/>
    </source>
</evidence>
<dbReference type="STRING" id="1802424.A2480_03240"/>
<dbReference type="SUPFAM" id="SSF52540">
    <property type="entry name" value="P-loop containing nucleoside triphosphate hydrolases"/>
    <property type="match status" value="2"/>
</dbReference>
<accession>A0A1F7WDX2</accession>
<feature type="domain" description="SecA family profile" evidence="17">
    <location>
        <begin position="1"/>
        <end position="629"/>
    </location>
</feature>
<dbReference type="PRINTS" id="PR00906">
    <property type="entry name" value="SECA"/>
</dbReference>
<keyword evidence="3 12" id="KW-0813">Transport</keyword>
<dbReference type="CDD" id="cd17928">
    <property type="entry name" value="DEXDc_SecA"/>
    <property type="match status" value="1"/>
</dbReference>
<evidence type="ECO:0000256" key="9">
    <source>
        <dbReference type="ARBA" id="ARBA00022967"/>
    </source>
</evidence>
<dbReference type="PANTHER" id="PTHR30612">
    <property type="entry name" value="SECA INNER MEMBRANE COMPONENT OF SEC PROTEIN SECRETION SYSTEM"/>
    <property type="match status" value="1"/>
</dbReference>
<evidence type="ECO:0000256" key="2">
    <source>
        <dbReference type="ARBA" id="ARBA00007650"/>
    </source>
</evidence>
<comment type="caution">
    <text evidence="18">The sequence shown here is derived from an EMBL/GenBank/DDBJ whole genome shotgun (WGS) entry which is preliminary data.</text>
</comment>
<dbReference type="HAMAP" id="MF_01382">
    <property type="entry name" value="SecA"/>
    <property type="match status" value="1"/>
</dbReference>
<keyword evidence="8 12" id="KW-0653">Protein transport</keyword>
<sequence>MSFLHRIFGDPNEKVLAEMNPRIEDINALEEEISQLGPEAIRDRSVDLKRRVAIGVSLDEILPEAFALCREAAKRTLGQRHYDVQLMGGIVLHNGQIAEMRTGEGKTLTATLAVYLNALSGKGVHVVTVNDYLSRRDAAWMGQVYHALGLSVSCVNHQTAYVYDPDWKVPEQTTELTMEDLAEASEKEEGGAVDQKRDATGSFQVEMDYLRPVGRKDAYLADITYGTNNEYGFDYLRDNMAVRPEQKVQRPLHYAIVDEVDSILIDEARTPLIISAPAEEAADTYYKFATLVKPLQEDVDFNRDEKMKAASFTEEGQNRVSRELGFDPWADNDTRTIFHLEAALRAGKMYEIDRDYVVKDGEVIIVDEFTGRLMNGRRYSEGLHQAIEAKEGVAIQRESRTLATVTFQNYFRMYEKLAGMTGTAATEAEEFSKIYSLEVTVIPTNRPTCREDLPDRIFKNEKGKFAAVVEEIRARHEKGQPVLVGTASIEKNEILGKLLEREGIPHELLNAKNHEREAKIIAQAGRVGAVTIATNMAGRGVDIILGGNPPDSAAIEKVRELGGLFVIGTERHESRRIDNQLRGRAGRQGDPGSTRFFISLEDDLMRIFASDSMRAMIDRLGLPDDLPIENRIVNRSIESAQKKVEGHHFDVRKHLLEYDDVLNRHREVFYRKRDEMLALSPDDSIGMRQHTLEMVESEIERVVLFHTSAEDEKAWDLKEIYEVVDTIFPMSTEEREKLTEISREAGSKKEDAEARTKIIEFLMSVAGIEYDKLESRVGAALATIGGGNSHFPDIVRGMILRAMDMLWVEHLDAIDHMRTGVGLQGYGQRDPLVEYKRESFRMFNEFMAMIEKQVVYSLFKMSVVAQRPQTVQPAKSLLDQKGLKMSGAQKSADGGVVESGAGAASDKIGRNDPCPCGASKEDGTPVKYKKCHGREV</sequence>
<evidence type="ECO:0000256" key="8">
    <source>
        <dbReference type="ARBA" id="ARBA00022927"/>
    </source>
</evidence>
<comment type="subcellular location">
    <subcellularLocation>
        <location evidence="12">Cell membrane</location>
        <topology evidence="12">Peripheral membrane protein</topology>
        <orientation evidence="12">Cytoplasmic side</orientation>
    </subcellularLocation>
    <subcellularLocation>
        <location evidence="12">Cytoplasm</location>
    </subcellularLocation>
    <subcellularLocation>
        <location evidence="1">Membrane</location>
        <topology evidence="1">Peripheral membrane protein</topology>
    </subcellularLocation>
    <text evidence="12">Distribution is 50-50.</text>
</comment>
<gene>
    <name evidence="12" type="primary">secA</name>
    <name evidence="18" type="ORF">A2480_03240</name>
</gene>
<name>A0A1F7WDX2_9BACT</name>
<dbReference type="SMART" id="SM00958">
    <property type="entry name" value="SecA_PP_bind"/>
    <property type="match status" value="1"/>
</dbReference>
<comment type="function">
    <text evidence="12">Part of the Sec protein translocase complex. Interacts with the SecYEG preprotein conducting channel. Has a central role in coupling the hydrolysis of ATP to the transfer of proteins into and across the cell membrane, serving as an ATP-driven molecular motor driving the stepwise translocation of polypeptide chains across the membrane.</text>
</comment>
<dbReference type="NCBIfam" id="NF009538">
    <property type="entry name" value="PRK12904.1"/>
    <property type="match status" value="1"/>
</dbReference>
<dbReference type="InterPro" id="IPR011115">
    <property type="entry name" value="SecA_DEAD"/>
</dbReference>
<dbReference type="InterPro" id="IPR036670">
    <property type="entry name" value="SecA_X-link_sf"/>
</dbReference>
<feature type="domain" description="Helicase ATP-binding" evidence="15">
    <location>
        <begin position="87"/>
        <end position="296"/>
    </location>
</feature>
<evidence type="ECO:0000259" key="17">
    <source>
        <dbReference type="PROSITE" id="PS51196"/>
    </source>
</evidence>
<dbReference type="PROSITE" id="PS51196">
    <property type="entry name" value="SECA_MOTOR_DEAD"/>
    <property type="match status" value="1"/>
</dbReference>
<dbReference type="Pfam" id="PF01043">
    <property type="entry name" value="SecA_PP_bind"/>
    <property type="match status" value="1"/>
</dbReference>
<evidence type="ECO:0000256" key="6">
    <source>
        <dbReference type="ARBA" id="ARBA00022741"/>
    </source>
</evidence>
<evidence type="ECO:0000256" key="12">
    <source>
        <dbReference type="HAMAP-Rule" id="MF_01382"/>
    </source>
</evidence>
<dbReference type="GO" id="GO:0005829">
    <property type="term" value="C:cytosol"/>
    <property type="evidence" value="ECO:0007669"/>
    <property type="project" value="TreeGrafter"/>
</dbReference>
<keyword evidence="4 12" id="KW-1003">Cell membrane</keyword>
<dbReference type="InterPro" id="IPR027417">
    <property type="entry name" value="P-loop_NTPase"/>
</dbReference>
<keyword evidence="7 12" id="KW-0067">ATP-binding</keyword>
<evidence type="ECO:0000259" key="16">
    <source>
        <dbReference type="PROSITE" id="PS51194"/>
    </source>
</evidence>
<keyword evidence="11 12" id="KW-0472">Membrane</keyword>
<feature type="binding site" evidence="12">
    <location>
        <position position="542"/>
    </location>
    <ligand>
        <name>ATP</name>
        <dbReference type="ChEBI" id="CHEBI:30616"/>
    </ligand>
</feature>
<dbReference type="SUPFAM" id="SSF81767">
    <property type="entry name" value="Pre-protein crosslinking domain of SecA"/>
    <property type="match status" value="1"/>
</dbReference>
<dbReference type="GO" id="GO:0017038">
    <property type="term" value="P:protein import"/>
    <property type="evidence" value="ECO:0007669"/>
    <property type="project" value="InterPro"/>
</dbReference>
<protein>
    <recommendedName>
        <fullName evidence="12 13">Protein translocase subunit SecA</fullName>
        <ecNumber evidence="12">7.4.2.8</ecNumber>
    </recommendedName>
</protein>
<dbReference type="InterPro" id="IPR011130">
    <property type="entry name" value="SecA_preprotein_X-link_dom"/>
</dbReference>
<dbReference type="Gene3D" id="1.10.3060.10">
    <property type="entry name" value="Helical scaffold and wing domains of SecA"/>
    <property type="match status" value="1"/>
</dbReference>
<dbReference type="AlphaFoldDB" id="A0A1F7WDX2"/>
<dbReference type="Pfam" id="PF07516">
    <property type="entry name" value="SecA_SW"/>
    <property type="match status" value="1"/>
</dbReference>
<evidence type="ECO:0000256" key="1">
    <source>
        <dbReference type="ARBA" id="ARBA00004170"/>
    </source>
</evidence>
<dbReference type="Gene3D" id="3.90.1440.10">
    <property type="entry name" value="SecA, preprotein cross-linking domain"/>
    <property type="match status" value="1"/>
</dbReference>
<keyword evidence="5 12" id="KW-0963">Cytoplasm</keyword>
<dbReference type="GO" id="GO:0065002">
    <property type="term" value="P:intracellular protein transmembrane transport"/>
    <property type="evidence" value="ECO:0007669"/>
    <property type="project" value="UniProtKB-UniRule"/>
</dbReference>
<dbReference type="InterPro" id="IPR001650">
    <property type="entry name" value="Helicase_C-like"/>
</dbReference>
<dbReference type="GO" id="GO:0031522">
    <property type="term" value="C:cell envelope Sec protein transport complex"/>
    <property type="evidence" value="ECO:0007669"/>
    <property type="project" value="TreeGrafter"/>
</dbReference>
<keyword evidence="10 12" id="KW-0811">Translocation</keyword>
<dbReference type="CDD" id="cd18803">
    <property type="entry name" value="SF2_C_secA"/>
    <property type="match status" value="1"/>
</dbReference>
<reference evidence="18 19" key="1">
    <citation type="journal article" date="2016" name="Nat. Commun.">
        <title>Thousands of microbial genomes shed light on interconnected biogeochemical processes in an aquifer system.</title>
        <authorList>
            <person name="Anantharaman K."/>
            <person name="Brown C.T."/>
            <person name="Hug L.A."/>
            <person name="Sharon I."/>
            <person name="Castelle C.J."/>
            <person name="Probst A.J."/>
            <person name="Thomas B.C."/>
            <person name="Singh A."/>
            <person name="Wilkins M.J."/>
            <person name="Karaoz U."/>
            <person name="Brodie E.L."/>
            <person name="Williams K.H."/>
            <person name="Hubbard S.S."/>
            <person name="Banfield J.F."/>
        </authorList>
    </citation>
    <scope>NUCLEOTIDE SEQUENCE [LARGE SCALE GENOMIC DNA]</scope>
</reference>
<keyword evidence="9 12" id="KW-1278">Translocase</keyword>
<dbReference type="Pfam" id="PF21090">
    <property type="entry name" value="P-loop_SecA"/>
    <property type="match status" value="2"/>
</dbReference>
<dbReference type="InterPro" id="IPR011116">
    <property type="entry name" value="SecA_Wing/Scaffold"/>
</dbReference>
<dbReference type="Gene3D" id="3.40.50.300">
    <property type="entry name" value="P-loop containing nucleotide triphosphate hydrolases"/>
    <property type="match status" value="4"/>
</dbReference>
<feature type="binding site" evidence="12">
    <location>
        <position position="85"/>
    </location>
    <ligand>
        <name>ATP</name>
        <dbReference type="ChEBI" id="CHEBI:30616"/>
    </ligand>
</feature>
<dbReference type="SMART" id="SM00957">
    <property type="entry name" value="SecA_DEAD"/>
    <property type="match status" value="1"/>
</dbReference>
<feature type="region of interest" description="Disordered" evidence="14">
    <location>
        <begin position="917"/>
        <end position="936"/>
    </location>
</feature>
<keyword evidence="6 12" id="KW-0547">Nucleotide-binding</keyword>
<dbReference type="PROSITE" id="PS51194">
    <property type="entry name" value="HELICASE_CTER"/>
    <property type="match status" value="1"/>
</dbReference>
<dbReference type="EMBL" id="MGFG01000020">
    <property type="protein sequence ID" value="OGM01012.1"/>
    <property type="molecule type" value="Genomic_DNA"/>
</dbReference>
<dbReference type="GO" id="GO:0008564">
    <property type="term" value="F:protein-exporting ATPase activity"/>
    <property type="evidence" value="ECO:0007669"/>
    <property type="project" value="UniProtKB-EC"/>
</dbReference>
<feature type="region of interest" description="Disordered" evidence="14">
    <location>
        <begin position="889"/>
        <end position="912"/>
    </location>
</feature>
<evidence type="ECO:0000256" key="14">
    <source>
        <dbReference type="SAM" id="MobiDB-lite"/>
    </source>
</evidence>